<evidence type="ECO:0000256" key="2">
    <source>
        <dbReference type="ARBA" id="ARBA00008814"/>
    </source>
</evidence>
<dbReference type="PROSITE" id="PS50983">
    <property type="entry name" value="FE_B12_PBP"/>
    <property type="match status" value="1"/>
</dbReference>
<reference evidence="8 9" key="1">
    <citation type="submission" date="2017-08" db="EMBL/GenBank/DDBJ databases">
        <title>Substantial Increase in Enzyme Production by Combined Drug-Resistance Mutations in Paenibacillus agaridevorans.</title>
        <authorList>
            <person name="Tanaka Y."/>
            <person name="Funane K."/>
            <person name="Hosaka T."/>
            <person name="Shiwa Y."/>
            <person name="Fujita N."/>
            <person name="Miyazaki T."/>
            <person name="Yoshikawa H."/>
            <person name="Murakami K."/>
            <person name="Kasahara K."/>
            <person name="Inaoka T."/>
            <person name="Hiraga Y."/>
            <person name="Ochi K."/>
        </authorList>
    </citation>
    <scope>NUCLEOTIDE SEQUENCE [LARGE SCALE GENOMIC DNA]</scope>
    <source>
        <strain evidence="8 9">T-3040</strain>
    </source>
</reference>
<comment type="caution">
    <text evidence="8">The sequence shown here is derived from an EMBL/GenBank/DDBJ whole genome shotgun (WGS) entry which is preliminary data.</text>
</comment>
<evidence type="ECO:0000313" key="9">
    <source>
        <dbReference type="Proteomes" id="UP000245202"/>
    </source>
</evidence>
<feature type="chain" id="PRO_5039368261" evidence="6">
    <location>
        <begin position="24"/>
        <end position="339"/>
    </location>
</feature>
<proteinExistence type="inferred from homology"/>
<dbReference type="Proteomes" id="UP000245202">
    <property type="component" value="Unassembled WGS sequence"/>
</dbReference>
<keyword evidence="9" id="KW-1185">Reference proteome</keyword>
<evidence type="ECO:0000256" key="1">
    <source>
        <dbReference type="ARBA" id="ARBA00004196"/>
    </source>
</evidence>
<dbReference type="InterPro" id="IPR002491">
    <property type="entry name" value="ABC_transptr_periplasmic_BD"/>
</dbReference>
<dbReference type="PANTHER" id="PTHR30532:SF26">
    <property type="entry name" value="IRON(3+)-HYDROXAMATE-BINDING PROTEIN FHUD"/>
    <property type="match status" value="1"/>
</dbReference>
<feature type="region of interest" description="Disordered" evidence="5">
    <location>
        <begin position="27"/>
        <end position="64"/>
    </location>
</feature>
<dbReference type="AlphaFoldDB" id="A0A2R5ERH1"/>
<dbReference type="Gene3D" id="3.40.50.1980">
    <property type="entry name" value="Nitrogenase molybdenum iron protein domain"/>
    <property type="match status" value="2"/>
</dbReference>
<comment type="subcellular location">
    <subcellularLocation>
        <location evidence="1">Cell envelope</location>
    </subcellularLocation>
</comment>
<evidence type="ECO:0000259" key="7">
    <source>
        <dbReference type="PROSITE" id="PS50983"/>
    </source>
</evidence>
<evidence type="ECO:0000256" key="5">
    <source>
        <dbReference type="SAM" id="MobiDB-lite"/>
    </source>
</evidence>
<dbReference type="Pfam" id="PF01497">
    <property type="entry name" value="Peripla_BP_2"/>
    <property type="match status" value="1"/>
</dbReference>
<sequence>MKKAGKWLTILMAAALTTGALSACGGQNNNNATGQVEEANKGGNESSQESAKPDSGGTSQDATQSYEDWTGHTVEVPKQPQRVIFHGETTGDLAALGVSPVGIMLSSVEGTLSEKQFQDAEDVGFPFNVEKAVELNPDLIIFGNSDETQYGTIAKVAPTVTFDTFGSLDERLTKLGQLLGKQEEAKQWLEAYHKQEAAMWKAIRDGGIGEDETATVFTMYPGNRLFAMANTGLSQILYSEGGFKPTPLVQEALDGGQGFVEISFEKLPEYAGDHLFLLTPVDGEAVNELKELEKGQVWSGLEAVKKGNVYTFGLLEAYSDALSREWLIQQLPKALLKSE</sequence>
<dbReference type="PROSITE" id="PS51257">
    <property type="entry name" value="PROKAR_LIPOPROTEIN"/>
    <property type="match status" value="1"/>
</dbReference>
<accession>A0A2R5ERH1</accession>
<dbReference type="InterPro" id="IPR051313">
    <property type="entry name" value="Bact_iron-sidero_bind"/>
</dbReference>
<dbReference type="GO" id="GO:0030288">
    <property type="term" value="C:outer membrane-bounded periplasmic space"/>
    <property type="evidence" value="ECO:0007669"/>
    <property type="project" value="TreeGrafter"/>
</dbReference>
<evidence type="ECO:0000313" key="8">
    <source>
        <dbReference type="EMBL" id="GBG08259.1"/>
    </source>
</evidence>
<name>A0A2R5ERH1_9BACL</name>
<evidence type="ECO:0000256" key="4">
    <source>
        <dbReference type="ARBA" id="ARBA00022729"/>
    </source>
</evidence>
<feature type="domain" description="Fe/B12 periplasmic-binding" evidence="7">
    <location>
        <begin position="81"/>
        <end position="339"/>
    </location>
</feature>
<dbReference type="PANTHER" id="PTHR30532">
    <property type="entry name" value="IRON III DICITRATE-BINDING PERIPLASMIC PROTEIN"/>
    <property type="match status" value="1"/>
</dbReference>
<feature type="signal peptide" evidence="6">
    <location>
        <begin position="1"/>
        <end position="23"/>
    </location>
</feature>
<comment type="similarity">
    <text evidence="2">Belongs to the bacterial solute-binding protein 8 family.</text>
</comment>
<gene>
    <name evidence="8" type="ORF">PAT3040_02831</name>
</gene>
<evidence type="ECO:0000256" key="3">
    <source>
        <dbReference type="ARBA" id="ARBA00022448"/>
    </source>
</evidence>
<protein>
    <submittedName>
        <fullName evidence="8">Periplasmic binding protein</fullName>
    </submittedName>
</protein>
<evidence type="ECO:0000256" key="6">
    <source>
        <dbReference type="SAM" id="SignalP"/>
    </source>
</evidence>
<dbReference type="EMBL" id="BDQX01000163">
    <property type="protein sequence ID" value="GBG08259.1"/>
    <property type="molecule type" value="Genomic_DNA"/>
</dbReference>
<keyword evidence="3" id="KW-0813">Transport</keyword>
<dbReference type="RefSeq" id="WP_108993242.1">
    <property type="nucleotide sequence ID" value="NZ_BDQX01000163.1"/>
</dbReference>
<dbReference type="SUPFAM" id="SSF53807">
    <property type="entry name" value="Helical backbone' metal receptor"/>
    <property type="match status" value="1"/>
</dbReference>
<dbReference type="GO" id="GO:1901678">
    <property type="term" value="P:iron coordination entity transport"/>
    <property type="evidence" value="ECO:0007669"/>
    <property type="project" value="UniProtKB-ARBA"/>
</dbReference>
<keyword evidence="4 6" id="KW-0732">Signal</keyword>
<feature type="compositionally biased region" description="Polar residues" evidence="5">
    <location>
        <begin position="43"/>
        <end position="64"/>
    </location>
</feature>
<organism evidence="8 9">
    <name type="scientific">Paenibacillus agaridevorans</name>
    <dbReference type="NCBI Taxonomy" id="171404"/>
    <lineage>
        <taxon>Bacteria</taxon>
        <taxon>Bacillati</taxon>
        <taxon>Bacillota</taxon>
        <taxon>Bacilli</taxon>
        <taxon>Bacillales</taxon>
        <taxon>Paenibacillaceae</taxon>
        <taxon>Paenibacillus</taxon>
    </lineage>
</organism>